<keyword evidence="1" id="KW-0732">Signal</keyword>
<name>A0A0E9MUP4_9BACT</name>
<feature type="chain" id="PRO_5002429794" description="Fibrobacter succinogenes major paralogous domain-containing protein" evidence="1">
    <location>
        <begin position="23"/>
        <end position="331"/>
    </location>
</feature>
<dbReference type="PROSITE" id="PS51257">
    <property type="entry name" value="PROKAR_LIPOPROTEIN"/>
    <property type="match status" value="1"/>
</dbReference>
<keyword evidence="4" id="KW-1185">Reference proteome</keyword>
<dbReference type="OrthoDB" id="9805760at2"/>
<accession>A0A0E9MUP4</accession>
<reference evidence="3 4" key="1">
    <citation type="submission" date="2015-04" db="EMBL/GenBank/DDBJ databases">
        <title>Whole genome shotgun sequence of Flavihumibacter petaseus NBRC 106054.</title>
        <authorList>
            <person name="Miyazawa S."/>
            <person name="Hosoyama A."/>
            <person name="Hashimoto M."/>
            <person name="Noguchi M."/>
            <person name="Tsuchikane K."/>
            <person name="Ohji S."/>
            <person name="Yamazoe A."/>
            <person name="Ichikawa N."/>
            <person name="Kimura A."/>
            <person name="Fujita N."/>
        </authorList>
    </citation>
    <scope>NUCLEOTIDE SEQUENCE [LARGE SCALE GENOMIC DNA]</scope>
    <source>
        <strain evidence="3 4">NBRC 106054</strain>
    </source>
</reference>
<organism evidence="3 4">
    <name type="scientific">Flavihumibacter petaseus NBRC 106054</name>
    <dbReference type="NCBI Taxonomy" id="1220578"/>
    <lineage>
        <taxon>Bacteria</taxon>
        <taxon>Pseudomonadati</taxon>
        <taxon>Bacteroidota</taxon>
        <taxon>Chitinophagia</taxon>
        <taxon>Chitinophagales</taxon>
        <taxon>Chitinophagaceae</taxon>
        <taxon>Flavihumibacter</taxon>
    </lineage>
</organism>
<evidence type="ECO:0000256" key="1">
    <source>
        <dbReference type="SAM" id="SignalP"/>
    </source>
</evidence>
<sequence>MKKATFVCLVPAFLAFGLFSCSDDPEPGNSGAVPVLTTTNVNIVTQYTAGSGGNVTSDASTPVTARGICWSTATAPTTSDSKTTNGAGNGSFTSTMTGLLPQTKYYVRSYGTNSKGTAYGNEFSFTTLGESETSVTDIDGNVYEVVIIGSQTWMKSNLKTTRYSNGDTIPTGLSNTAWGTATTGAFAIYNNDQSSHTTYGKLYNWFAAADSRKIAPQGWHVPSDEERSALVLELGESLVAGGALKEAGLAHWISPNEGATNSSGFTGLPGGTRMENGEYSYIGNGGYWWTTTTYSGNPAEAEAQGLFAFTAEGNQITGLKVRGASIRCIKD</sequence>
<feature type="domain" description="Fibrobacter succinogenes major paralogous" evidence="2">
    <location>
        <begin position="146"/>
        <end position="330"/>
    </location>
</feature>
<dbReference type="AlphaFoldDB" id="A0A0E9MUP4"/>
<evidence type="ECO:0000259" key="2">
    <source>
        <dbReference type="Pfam" id="PF09603"/>
    </source>
</evidence>
<dbReference type="NCBIfam" id="TIGR02145">
    <property type="entry name" value="Fib_succ_major"/>
    <property type="match status" value="1"/>
</dbReference>
<comment type="caution">
    <text evidence="3">The sequence shown here is derived from an EMBL/GenBank/DDBJ whole genome shotgun (WGS) entry which is preliminary data.</text>
</comment>
<dbReference type="InterPro" id="IPR011871">
    <property type="entry name" value="Fib_succ_major"/>
</dbReference>
<dbReference type="RefSeq" id="WP_052955457.1">
    <property type="nucleotide sequence ID" value="NZ_BBWV01000001.1"/>
</dbReference>
<evidence type="ECO:0000313" key="4">
    <source>
        <dbReference type="Proteomes" id="UP000033121"/>
    </source>
</evidence>
<dbReference type="STRING" id="1220578.FPE01S_01_04750"/>
<protein>
    <recommendedName>
        <fullName evidence="2">Fibrobacter succinogenes major paralogous domain-containing protein</fullName>
    </recommendedName>
</protein>
<proteinExistence type="predicted"/>
<gene>
    <name evidence="3" type="ORF">FPE01S_01_04750</name>
</gene>
<evidence type="ECO:0000313" key="3">
    <source>
        <dbReference type="EMBL" id="GAO41462.1"/>
    </source>
</evidence>
<dbReference type="EMBL" id="BBWV01000001">
    <property type="protein sequence ID" value="GAO41462.1"/>
    <property type="molecule type" value="Genomic_DNA"/>
</dbReference>
<dbReference type="Pfam" id="PF09603">
    <property type="entry name" value="Fib_succ_major"/>
    <property type="match status" value="1"/>
</dbReference>
<dbReference type="Proteomes" id="UP000033121">
    <property type="component" value="Unassembled WGS sequence"/>
</dbReference>
<feature type="signal peptide" evidence="1">
    <location>
        <begin position="1"/>
        <end position="22"/>
    </location>
</feature>